<sequence>MHNNLEQALGVLTCTFQRYCRKEGDKHTLSRGELMDLLKTELPSLKTLKIKEGAFEELMTLLDTNKGN</sequence>
<gene>
    <name evidence="1" type="ORF">K3G42_003552</name>
</gene>
<comment type="caution">
    <text evidence="1">The sequence shown here is derived from an EMBL/GenBank/DDBJ whole genome shotgun (WGS) entry which is preliminary data.</text>
</comment>
<organism evidence="1 2">
    <name type="scientific">Sphaerodactylus townsendi</name>
    <dbReference type="NCBI Taxonomy" id="933632"/>
    <lineage>
        <taxon>Eukaryota</taxon>
        <taxon>Metazoa</taxon>
        <taxon>Chordata</taxon>
        <taxon>Craniata</taxon>
        <taxon>Vertebrata</taxon>
        <taxon>Euteleostomi</taxon>
        <taxon>Lepidosauria</taxon>
        <taxon>Squamata</taxon>
        <taxon>Bifurcata</taxon>
        <taxon>Gekkota</taxon>
        <taxon>Sphaerodactylidae</taxon>
        <taxon>Sphaerodactylus</taxon>
    </lineage>
</organism>
<evidence type="ECO:0000313" key="1">
    <source>
        <dbReference type="EMBL" id="KAH8015413.1"/>
    </source>
</evidence>
<accession>A0ACB8G728</accession>
<protein>
    <submittedName>
        <fullName evidence="1">Uncharacterized protein</fullName>
    </submittedName>
</protein>
<dbReference type="EMBL" id="CM037614">
    <property type="protein sequence ID" value="KAH8015413.1"/>
    <property type="molecule type" value="Genomic_DNA"/>
</dbReference>
<reference evidence="1" key="1">
    <citation type="submission" date="2021-08" db="EMBL/GenBank/DDBJ databases">
        <title>The first chromosome-level gecko genome reveals the dynamic sex chromosomes of Neotropical dwarf geckos (Sphaerodactylidae: Sphaerodactylus).</title>
        <authorList>
            <person name="Pinto B.J."/>
            <person name="Keating S.E."/>
            <person name="Gamble T."/>
        </authorList>
    </citation>
    <scope>NUCLEOTIDE SEQUENCE</scope>
    <source>
        <strain evidence="1">TG3544</strain>
    </source>
</reference>
<name>A0ACB8G728_9SAUR</name>
<evidence type="ECO:0000313" key="2">
    <source>
        <dbReference type="Proteomes" id="UP000827872"/>
    </source>
</evidence>
<keyword evidence="2" id="KW-1185">Reference proteome</keyword>
<dbReference type="Proteomes" id="UP000827872">
    <property type="component" value="Linkage Group LG01"/>
</dbReference>
<proteinExistence type="predicted"/>